<dbReference type="AlphaFoldDB" id="A0A0F8A6L3"/>
<dbReference type="OrthoDB" id="428260at2759"/>
<dbReference type="Gene3D" id="3.40.710.10">
    <property type="entry name" value="DD-peptidase/beta-lactamase superfamily"/>
    <property type="match status" value="1"/>
</dbReference>
<feature type="domain" description="Beta-lactamase-related" evidence="3">
    <location>
        <begin position="19"/>
        <end position="387"/>
    </location>
</feature>
<dbReference type="GO" id="GO:0016787">
    <property type="term" value="F:hydrolase activity"/>
    <property type="evidence" value="ECO:0007669"/>
    <property type="project" value="UniProtKB-KW"/>
</dbReference>
<sequence length="397" mass="43695">MDKLDAILQAHAAQDQDTVGKVLGAAFSVVNKQGVVYAGAAGRIDFDPAARAFAGDSFAYVASLTKLITTTCLMQLVERGDMALDNDLRGLVPELARMQILRGFDSDDRPILEDNDRPITLRMLLTHTVGLGYDLADPDLLKWSNKVGRSVNNLDWCKQGFFTPLKFPPGDGWYYGTALDWAGFALETVTGQKLGQYMQTHIFDPLEMKDTGFWPEKLPQTASRTVAYPHRNPITGALEPGKGPIPVEHEVESGGAGLFTTADDYARFLCGFLQGKLVSEETARLIFTPQLNETQARMLEAICYDHGVQDAFAPEFPKGLKLNHGIGAVMNLQDVPGKRRKGSLMWSGMCNSRWWMDRETGIAAVLIVNVLEHGDSVVAKLYRELEAAVYAHVNASK</sequence>
<evidence type="ECO:0000256" key="2">
    <source>
        <dbReference type="ARBA" id="ARBA00022801"/>
    </source>
</evidence>
<dbReference type="Proteomes" id="UP000054481">
    <property type="component" value="Unassembled WGS sequence"/>
</dbReference>
<dbReference type="InterPro" id="IPR050789">
    <property type="entry name" value="Diverse_Enzym_Activities"/>
</dbReference>
<dbReference type="PANTHER" id="PTHR43283:SF17">
    <property type="entry name" value="(LOVD), PUTATIVE (AFU_ORTHOLOGUE AFUA_5G00920)-RELATED"/>
    <property type="match status" value="1"/>
</dbReference>
<dbReference type="InterPro" id="IPR012338">
    <property type="entry name" value="Beta-lactam/transpept-like"/>
</dbReference>
<evidence type="ECO:0000256" key="1">
    <source>
        <dbReference type="ARBA" id="ARBA00009009"/>
    </source>
</evidence>
<name>A0A0F8A6L3_9HYPO</name>
<protein>
    <recommendedName>
        <fullName evidence="3">Beta-lactamase-related domain-containing protein</fullName>
    </recommendedName>
</protein>
<accession>A0A0F8A6L3</accession>
<evidence type="ECO:0000313" key="4">
    <source>
        <dbReference type="EMBL" id="KJZ77279.1"/>
    </source>
</evidence>
<keyword evidence="5" id="KW-1185">Reference proteome</keyword>
<reference evidence="4 5" key="1">
    <citation type="journal article" date="2014" name="Genome Biol. Evol.">
        <title>Comparative genomics and transcriptomics analyses reveal divergent lifestyle features of nematode endoparasitic fungus Hirsutella minnesotensis.</title>
        <authorList>
            <person name="Lai Y."/>
            <person name="Liu K."/>
            <person name="Zhang X."/>
            <person name="Zhang X."/>
            <person name="Li K."/>
            <person name="Wang N."/>
            <person name="Shu C."/>
            <person name="Wu Y."/>
            <person name="Wang C."/>
            <person name="Bushley K.E."/>
            <person name="Xiang M."/>
            <person name="Liu X."/>
        </authorList>
    </citation>
    <scope>NUCLEOTIDE SEQUENCE [LARGE SCALE GENOMIC DNA]</scope>
    <source>
        <strain evidence="4 5">3608</strain>
    </source>
</reference>
<gene>
    <name evidence="4" type="ORF">HIM_03600</name>
</gene>
<proteinExistence type="inferred from homology"/>
<evidence type="ECO:0000259" key="3">
    <source>
        <dbReference type="Pfam" id="PF00144"/>
    </source>
</evidence>
<evidence type="ECO:0000313" key="5">
    <source>
        <dbReference type="Proteomes" id="UP000054481"/>
    </source>
</evidence>
<dbReference type="PANTHER" id="PTHR43283">
    <property type="entry name" value="BETA-LACTAMASE-RELATED"/>
    <property type="match status" value="1"/>
</dbReference>
<dbReference type="Pfam" id="PF00144">
    <property type="entry name" value="Beta-lactamase"/>
    <property type="match status" value="1"/>
</dbReference>
<organism evidence="4 5">
    <name type="scientific">Hirsutella minnesotensis 3608</name>
    <dbReference type="NCBI Taxonomy" id="1043627"/>
    <lineage>
        <taxon>Eukaryota</taxon>
        <taxon>Fungi</taxon>
        <taxon>Dikarya</taxon>
        <taxon>Ascomycota</taxon>
        <taxon>Pezizomycotina</taxon>
        <taxon>Sordariomycetes</taxon>
        <taxon>Hypocreomycetidae</taxon>
        <taxon>Hypocreales</taxon>
        <taxon>Ophiocordycipitaceae</taxon>
        <taxon>Hirsutella</taxon>
    </lineage>
</organism>
<dbReference type="InterPro" id="IPR001466">
    <property type="entry name" value="Beta-lactam-related"/>
</dbReference>
<comment type="similarity">
    <text evidence="1">Belongs to the class-A beta-lactamase family.</text>
</comment>
<dbReference type="EMBL" id="KQ030508">
    <property type="protein sequence ID" value="KJZ77279.1"/>
    <property type="molecule type" value="Genomic_DNA"/>
</dbReference>
<dbReference type="SUPFAM" id="SSF56601">
    <property type="entry name" value="beta-lactamase/transpeptidase-like"/>
    <property type="match status" value="1"/>
</dbReference>
<keyword evidence="2" id="KW-0378">Hydrolase</keyword>